<accession>A0A7C2UQU6</accession>
<dbReference type="AlphaFoldDB" id="A0A7C2UQU6"/>
<dbReference type="Proteomes" id="UP000885664">
    <property type="component" value="Unassembled WGS sequence"/>
</dbReference>
<dbReference type="SUPFAM" id="SSF111126">
    <property type="entry name" value="Ligand-binding domain in the NO signalling and Golgi transport"/>
    <property type="match status" value="1"/>
</dbReference>
<dbReference type="InterPro" id="IPR024096">
    <property type="entry name" value="NO_sig/Golgi_transp_ligand-bd"/>
</dbReference>
<comment type="caution">
    <text evidence="1">The sequence shown here is derived from an EMBL/GenBank/DDBJ whole genome shotgun (WGS) entry which is preliminary data.</text>
</comment>
<gene>
    <name evidence="1" type="ORF">ENO36_02675</name>
</gene>
<dbReference type="EMBL" id="DSFE01000059">
    <property type="protein sequence ID" value="HEU97745.1"/>
    <property type="molecule type" value="Genomic_DNA"/>
</dbReference>
<protein>
    <submittedName>
        <fullName evidence="1">Uncharacterized protein</fullName>
    </submittedName>
</protein>
<evidence type="ECO:0000313" key="1">
    <source>
        <dbReference type="EMBL" id="HEU97745.1"/>
    </source>
</evidence>
<name>A0A7C2UQU6_9CREN</name>
<organism evidence="1">
    <name type="scientific">Fervidicoccus fontis</name>
    <dbReference type="NCBI Taxonomy" id="683846"/>
    <lineage>
        <taxon>Archaea</taxon>
        <taxon>Thermoproteota</taxon>
        <taxon>Thermoprotei</taxon>
        <taxon>Fervidicoccales</taxon>
        <taxon>Fervidicoccaceae</taxon>
        <taxon>Fervidicoccus</taxon>
    </lineage>
</organism>
<reference evidence="1" key="1">
    <citation type="journal article" date="2020" name="mSystems">
        <title>Genome- and Community-Level Interaction Insights into Carbon Utilization and Element Cycling Functions of Hydrothermarchaeota in Hydrothermal Sediment.</title>
        <authorList>
            <person name="Zhou Z."/>
            <person name="Liu Y."/>
            <person name="Xu W."/>
            <person name="Pan J."/>
            <person name="Luo Z.H."/>
            <person name="Li M."/>
        </authorList>
    </citation>
    <scope>NUCLEOTIDE SEQUENCE [LARGE SCALE GENOMIC DNA]</scope>
    <source>
        <strain evidence="1">SpSt-1259</strain>
    </source>
</reference>
<proteinExistence type="predicted"/>
<sequence length="269" mass="30444">MNKENSAFKPLLLLVSETEPFTCLDIGLEGEGETALNSMAEVLKRIRERGIEILSSKGNYRLEGGAFEADFLVAVKGGEKEASQIAEDLKTIRGVSHSSISDKFGRICYSKRLFPIDVFGLRWILMGPANYEALLLGMKKILGTQIYPLAFRKLGNQIGKNIYEYYIKSMGKVESFDFAMSFLSMIFTISGWGIVEQWGVTQNGIEIVFRDYWEVQLFQAKMVEDKPRLLIGLLEGFFEDLLRREVSADVLSVEKEGKSIKTRAFVRFT</sequence>